<keyword evidence="3" id="KW-1185">Reference proteome</keyword>
<dbReference type="Proteomes" id="UP000005143">
    <property type="component" value="Unassembled WGS sequence"/>
</dbReference>
<sequence length="246" mass="27038">MTVPRRPDSFDEELLNEDLAEVETELTDDQRLDRIRGELDRAFNLLRDVRRGVTVFGSARLGPGTPEYALARELGRRLAVDVRATVVTGGGPGLMEAANRGAHEAGGRSVGLLIDLPFETHSNEYLDLAIDFHYFFTRKVSFVRYSGAFVALPGGYGTMDELFEVLCLVQTRKIRRYPIVLHGSAYWGGLVTWLRERMMADGLISPEDDDLFHVTDDLDQVVAICNEAADARDAGGPGDAHGALGG</sequence>
<evidence type="ECO:0000313" key="3">
    <source>
        <dbReference type="Proteomes" id="UP000005143"/>
    </source>
</evidence>
<dbReference type="RefSeq" id="WP_007578009.1">
    <property type="nucleotide sequence ID" value="NZ_AGUD01000279.1"/>
</dbReference>
<dbReference type="PATRIC" id="fig|1097667.3.peg.3635"/>
<dbReference type="GO" id="GO:0005829">
    <property type="term" value="C:cytosol"/>
    <property type="evidence" value="ECO:0007669"/>
    <property type="project" value="TreeGrafter"/>
</dbReference>
<reference evidence="2 3" key="1">
    <citation type="journal article" date="2013" name="Biodegradation">
        <title>Quantitative proteomic analysis of ibuprofen-degrading Patulibacter sp. strain I11.</title>
        <authorList>
            <person name="Almeida B."/>
            <person name="Kjeldal H."/>
            <person name="Lolas I."/>
            <person name="Knudsen A.D."/>
            <person name="Carvalho G."/>
            <person name="Nielsen K.L."/>
            <person name="Barreto Crespo M.T."/>
            <person name="Stensballe A."/>
            <person name="Nielsen J.L."/>
        </authorList>
    </citation>
    <scope>NUCLEOTIDE SEQUENCE [LARGE SCALE GENOMIC DNA]</scope>
    <source>
        <strain evidence="2 3">I11</strain>
    </source>
</reference>
<dbReference type="PANTHER" id="PTHR43393">
    <property type="entry name" value="CYTOKININ RIBOSIDE 5'-MONOPHOSPHATE PHOSPHORIBOHYDROLASE"/>
    <property type="match status" value="1"/>
</dbReference>
<dbReference type="GO" id="GO:0102682">
    <property type="term" value="F:cytokinin riboside 5'-monophosphate phosphoribohydrolase activity"/>
    <property type="evidence" value="ECO:0007669"/>
    <property type="project" value="RHEA"/>
</dbReference>
<comment type="catalytic activity">
    <reaction evidence="1">
        <text>N(6)-(dimethylallyl)adenosine 5'-phosphate + H2O = N(6)-dimethylallyladenine + D-ribose 5-phosphate</text>
        <dbReference type="Rhea" id="RHEA:48560"/>
        <dbReference type="ChEBI" id="CHEBI:15377"/>
        <dbReference type="ChEBI" id="CHEBI:17660"/>
        <dbReference type="ChEBI" id="CHEBI:57526"/>
        <dbReference type="ChEBI" id="CHEBI:78346"/>
        <dbReference type="EC" id="3.2.2.n1"/>
    </reaction>
</comment>
<dbReference type="InterPro" id="IPR031100">
    <property type="entry name" value="LOG_fam"/>
</dbReference>
<dbReference type="Pfam" id="PF03641">
    <property type="entry name" value="Lysine_decarbox"/>
    <property type="match status" value="1"/>
</dbReference>
<organism evidence="2 3">
    <name type="scientific">Patulibacter medicamentivorans</name>
    <dbReference type="NCBI Taxonomy" id="1097667"/>
    <lineage>
        <taxon>Bacteria</taxon>
        <taxon>Bacillati</taxon>
        <taxon>Actinomycetota</taxon>
        <taxon>Thermoleophilia</taxon>
        <taxon>Solirubrobacterales</taxon>
        <taxon>Patulibacteraceae</taxon>
        <taxon>Patulibacter</taxon>
    </lineage>
</organism>
<proteinExistence type="inferred from homology"/>
<dbReference type="EC" id="3.2.2.n1" evidence="1"/>
<protein>
    <recommendedName>
        <fullName evidence="1">Cytokinin riboside 5'-monophosphate phosphoribohydrolase</fullName>
        <ecNumber evidence="1">3.2.2.n1</ecNumber>
    </recommendedName>
</protein>
<comment type="caution">
    <text evidence="2">The sequence shown here is derived from an EMBL/GenBank/DDBJ whole genome shotgun (WGS) entry which is preliminary data.</text>
</comment>
<comment type="similarity">
    <text evidence="1">Belongs to the LOG family.</text>
</comment>
<comment type="catalytic activity">
    <reaction evidence="1">
        <text>9-ribosyl-trans-zeatin 5'-phosphate + H2O = trans-zeatin + D-ribose 5-phosphate</text>
        <dbReference type="Rhea" id="RHEA:48564"/>
        <dbReference type="ChEBI" id="CHEBI:15377"/>
        <dbReference type="ChEBI" id="CHEBI:16522"/>
        <dbReference type="ChEBI" id="CHEBI:78346"/>
        <dbReference type="ChEBI" id="CHEBI:87947"/>
        <dbReference type="EC" id="3.2.2.n1"/>
    </reaction>
</comment>
<keyword evidence="1" id="KW-0203">Cytokinin biosynthesis</keyword>
<dbReference type="SUPFAM" id="SSF102405">
    <property type="entry name" value="MCP/YpsA-like"/>
    <property type="match status" value="1"/>
</dbReference>
<dbReference type="GO" id="GO:0009691">
    <property type="term" value="P:cytokinin biosynthetic process"/>
    <property type="evidence" value="ECO:0007669"/>
    <property type="project" value="UniProtKB-UniRule"/>
</dbReference>
<dbReference type="EMBL" id="AGUD01000279">
    <property type="protein sequence ID" value="EHN09497.1"/>
    <property type="molecule type" value="Genomic_DNA"/>
</dbReference>
<dbReference type="NCBIfam" id="TIGR00730">
    <property type="entry name" value="Rossman fold protein, TIGR00730 family"/>
    <property type="match status" value="1"/>
</dbReference>
<dbReference type="Gene3D" id="3.40.50.450">
    <property type="match status" value="1"/>
</dbReference>
<dbReference type="InterPro" id="IPR052341">
    <property type="entry name" value="LOG_family_nucleotidases"/>
</dbReference>
<dbReference type="AlphaFoldDB" id="H0E9Z3"/>
<dbReference type="PANTHER" id="PTHR43393:SF3">
    <property type="entry name" value="LYSINE DECARBOXYLASE-LIKE PROTEIN"/>
    <property type="match status" value="1"/>
</dbReference>
<accession>H0E9Z3</accession>
<keyword evidence="1" id="KW-0378">Hydrolase</keyword>
<evidence type="ECO:0000313" key="2">
    <source>
        <dbReference type="EMBL" id="EHN09497.1"/>
    </source>
</evidence>
<evidence type="ECO:0000256" key="1">
    <source>
        <dbReference type="RuleBase" id="RU363015"/>
    </source>
</evidence>
<gene>
    <name evidence="2" type="ORF">PAI11_36660</name>
</gene>
<dbReference type="InterPro" id="IPR005269">
    <property type="entry name" value="LOG"/>
</dbReference>
<name>H0E9Z3_9ACTN</name>
<dbReference type="OrthoDB" id="9801098at2"/>